<comment type="caution">
    <text evidence="1">The sequence shown here is derived from an EMBL/GenBank/DDBJ whole genome shotgun (WGS) entry which is preliminary data.</text>
</comment>
<evidence type="ECO:0000313" key="2">
    <source>
        <dbReference type="Proteomes" id="UP000070263"/>
    </source>
</evidence>
<protein>
    <submittedName>
        <fullName evidence="1">Uncharacterized protein</fullName>
    </submittedName>
</protein>
<evidence type="ECO:0000313" key="1">
    <source>
        <dbReference type="EMBL" id="KXB07740.1"/>
    </source>
</evidence>
<dbReference type="AlphaFoldDB" id="A0A133VMU2"/>
<dbReference type="EMBL" id="LHYE01000001">
    <property type="protein sequence ID" value="KXB07740.1"/>
    <property type="molecule type" value="Genomic_DNA"/>
</dbReference>
<organism evidence="1 2">
    <name type="scientific">candidate division MSBL1 archaeon SCGC-AAA382A20</name>
    <dbReference type="NCBI Taxonomy" id="1698280"/>
    <lineage>
        <taxon>Archaea</taxon>
        <taxon>Methanobacteriati</taxon>
        <taxon>Methanobacteriota</taxon>
        <taxon>candidate division MSBL1</taxon>
    </lineage>
</organism>
<sequence>MKDEEGGPEPARVLNSFVDPDAVTLSKESWREGITTLKENELVDIRDLQSIWWLYPLYREDPEELDRLLRKIYED</sequence>
<accession>A0A133VMU2</accession>
<gene>
    <name evidence="1" type="ORF">AKJ51_00055</name>
</gene>
<reference evidence="1 2" key="1">
    <citation type="journal article" date="2016" name="Sci. Rep.">
        <title>Metabolic traits of an uncultured archaeal lineage -MSBL1- from brine pools of the Red Sea.</title>
        <authorList>
            <person name="Mwirichia R."/>
            <person name="Alam I."/>
            <person name="Rashid M."/>
            <person name="Vinu M."/>
            <person name="Ba-Alawi W."/>
            <person name="Anthony Kamau A."/>
            <person name="Kamanda Ngugi D."/>
            <person name="Goker M."/>
            <person name="Klenk H.P."/>
            <person name="Bajic V."/>
            <person name="Stingl U."/>
        </authorList>
    </citation>
    <scope>NUCLEOTIDE SEQUENCE [LARGE SCALE GENOMIC DNA]</scope>
    <source>
        <strain evidence="1">SCGC-AAA382A20</strain>
    </source>
</reference>
<keyword evidence="2" id="KW-1185">Reference proteome</keyword>
<name>A0A133VMU2_9EURY</name>
<dbReference type="Proteomes" id="UP000070263">
    <property type="component" value="Unassembled WGS sequence"/>
</dbReference>
<proteinExistence type="predicted"/>